<keyword evidence="4" id="KW-0378">Hydrolase</keyword>
<dbReference type="GO" id="GO:0003677">
    <property type="term" value="F:DNA binding"/>
    <property type="evidence" value="ECO:0007669"/>
    <property type="project" value="UniProtKB-KW"/>
</dbReference>
<evidence type="ECO:0000259" key="11">
    <source>
        <dbReference type="PROSITE" id="PS51199"/>
    </source>
</evidence>
<dbReference type="InterPro" id="IPR016136">
    <property type="entry name" value="DNA_helicase_N/primase_C"/>
</dbReference>
<dbReference type="AlphaFoldDB" id="A0A496PMK7"/>
<comment type="catalytic activity">
    <reaction evidence="10">
        <text>ATP + H2O = ADP + phosphate + H(+)</text>
        <dbReference type="Rhea" id="RHEA:13065"/>
        <dbReference type="ChEBI" id="CHEBI:15377"/>
        <dbReference type="ChEBI" id="CHEBI:15378"/>
        <dbReference type="ChEBI" id="CHEBI:30616"/>
        <dbReference type="ChEBI" id="CHEBI:43474"/>
        <dbReference type="ChEBI" id="CHEBI:456216"/>
        <dbReference type="EC" id="5.6.2.3"/>
    </reaction>
</comment>
<evidence type="ECO:0000313" key="12">
    <source>
        <dbReference type="EMBL" id="RKW71768.1"/>
    </source>
</evidence>
<keyword evidence="8" id="KW-0413">Isomerase</keyword>
<dbReference type="GO" id="GO:0005524">
    <property type="term" value="F:ATP binding"/>
    <property type="evidence" value="ECO:0007669"/>
    <property type="project" value="UniProtKB-KW"/>
</dbReference>
<dbReference type="PROSITE" id="PS51199">
    <property type="entry name" value="SF4_HELICASE"/>
    <property type="match status" value="1"/>
</dbReference>
<reference evidence="12 13" key="1">
    <citation type="submission" date="2018-07" db="EMBL/GenBank/DDBJ databases">
        <title>Arthrobacter sp. nov., isolated from raw cow's milk with high bacterial count.</title>
        <authorList>
            <person name="Hahne J."/>
            <person name="Isele D."/>
            <person name="Lipski A."/>
        </authorList>
    </citation>
    <scope>NUCLEOTIDE SEQUENCE [LARGE SCALE GENOMIC DNA]</scope>
    <source>
        <strain evidence="12 13">JZ R-183</strain>
    </source>
</reference>
<keyword evidence="5" id="KW-0347">Helicase</keyword>
<protein>
    <recommendedName>
        <fullName evidence="9">DNA 5'-3' helicase</fullName>
        <ecNumber evidence="9">5.6.2.3</ecNumber>
    </recommendedName>
</protein>
<keyword evidence="7" id="KW-0238">DNA-binding</keyword>
<evidence type="ECO:0000256" key="4">
    <source>
        <dbReference type="ARBA" id="ARBA00022801"/>
    </source>
</evidence>
<name>A0A496PMK7_9MICC</name>
<dbReference type="PANTHER" id="PTHR30153">
    <property type="entry name" value="REPLICATIVE DNA HELICASE DNAB"/>
    <property type="match status" value="1"/>
</dbReference>
<evidence type="ECO:0000256" key="10">
    <source>
        <dbReference type="ARBA" id="ARBA00048954"/>
    </source>
</evidence>
<evidence type="ECO:0000256" key="8">
    <source>
        <dbReference type="ARBA" id="ARBA00023235"/>
    </source>
</evidence>
<dbReference type="Proteomes" id="UP000273119">
    <property type="component" value="Unassembled WGS sequence"/>
</dbReference>
<feature type="domain" description="SF4 helicase" evidence="11">
    <location>
        <begin position="160"/>
        <end position="418"/>
    </location>
</feature>
<dbReference type="Gene3D" id="3.40.50.300">
    <property type="entry name" value="P-loop containing nucleotide triphosphate hydrolases"/>
    <property type="match status" value="1"/>
</dbReference>
<dbReference type="SUPFAM" id="SSF48024">
    <property type="entry name" value="N-terminal domain of DnaB helicase"/>
    <property type="match status" value="1"/>
</dbReference>
<sequence length="418" mass="45845">MATDLDLAERSVLGSVLLSNGKILDELDFNPADYHHPIYETVHRTCQAMKTAGKPVDVVTVMGELTAAGERYDPAMLHQAVTDTPVWENADYYAGIVADAATGRRLISAGAKAKQLVDAGGDMPEIVEVVRKDIDNAQSSARAQPVEFLADTLPGTIDMLDSEVTAIPTPWPSMNELITGLLPGAVYVVGARPGVGKSVVAVQLAQTLVAQGAVAFVSLEMNRDDVNMRLMSSELEINMNKLMNRELDERDWQKVSAWLRTASERPLAVLDKPGATITDIKRFVRSVSRRKPLAGVVVDYLQLMNPPTGDKRPRHEFVSAMSRELKILALDMNVPVIVLSQLNRGSTNREDSRPQISDLRESGAIEQDADVVLLLHREFPGDKQYEIGMAVAKNRRGRTGSLTAEFRGWYSRIDEATA</sequence>
<evidence type="ECO:0000313" key="13">
    <source>
        <dbReference type="Proteomes" id="UP000273119"/>
    </source>
</evidence>
<dbReference type="InterPro" id="IPR007693">
    <property type="entry name" value="DNA_helicase_DnaB-like_N"/>
</dbReference>
<dbReference type="EC" id="5.6.2.3" evidence="9"/>
<evidence type="ECO:0000256" key="3">
    <source>
        <dbReference type="ARBA" id="ARBA00022741"/>
    </source>
</evidence>
<dbReference type="Gene3D" id="1.10.860.10">
    <property type="entry name" value="DNAb Helicase, Chain A"/>
    <property type="match status" value="1"/>
</dbReference>
<evidence type="ECO:0000256" key="1">
    <source>
        <dbReference type="ARBA" id="ARBA00008428"/>
    </source>
</evidence>
<accession>A0A496PMK7</accession>
<dbReference type="GO" id="GO:0043139">
    <property type="term" value="F:5'-3' DNA helicase activity"/>
    <property type="evidence" value="ECO:0007669"/>
    <property type="project" value="UniProtKB-EC"/>
</dbReference>
<dbReference type="Pfam" id="PF00772">
    <property type="entry name" value="DnaB"/>
    <property type="match status" value="1"/>
</dbReference>
<gene>
    <name evidence="12" type="ORF">DWQ67_02770</name>
</gene>
<keyword evidence="3" id="KW-0547">Nucleotide-binding</keyword>
<evidence type="ECO:0000256" key="7">
    <source>
        <dbReference type="ARBA" id="ARBA00023125"/>
    </source>
</evidence>
<dbReference type="InterPro" id="IPR027417">
    <property type="entry name" value="P-loop_NTPase"/>
</dbReference>
<comment type="caution">
    <text evidence="12">The sequence shown here is derived from an EMBL/GenBank/DDBJ whole genome shotgun (WGS) entry which is preliminary data.</text>
</comment>
<dbReference type="Pfam" id="PF03796">
    <property type="entry name" value="DnaB_C"/>
    <property type="match status" value="1"/>
</dbReference>
<dbReference type="InterPro" id="IPR007694">
    <property type="entry name" value="DNA_helicase_DnaB-like_C"/>
</dbReference>
<proteinExistence type="inferred from homology"/>
<organism evidence="12 13">
    <name type="scientific">Galactobacter caseinivorans</name>
    <dbReference type="NCBI Taxonomy" id="2676123"/>
    <lineage>
        <taxon>Bacteria</taxon>
        <taxon>Bacillati</taxon>
        <taxon>Actinomycetota</taxon>
        <taxon>Actinomycetes</taxon>
        <taxon>Micrococcales</taxon>
        <taxon>Micrococcaceae</taxon>
        <taxon>Galactobacter</taxon>
    </lineage>
</organism>
<keyword evidence="13" id="KW-1185">Reference proteome</keyword>
<dbReference type="SUPFAM" id="SSF52540">
    <property type="entry name" value="P-loop containing nucleoside triphosphate hydrolases"/>
    <property type="match status" value="1"/>
</dbReference>
<dbReference type="PANTHER" id="PTHR30153:SF2">
    <property type="entry name" value="REPLICATIVE DNA HELICASE"/>
    <property type="match status" value="1"/>
</dbReference>
<dbReference type="GO" id="GO:0016787">
    <property type="term" value="F:hydrolase activity"/>
    <property type="evidence" value="ECO:0007669"/>
    <property type="project" value="UniProtKB-KW"/>
</dbReference>
<evidence type="ECO:0000256" key="9">
    <source>
        <dbReference type="ARBA" id="ARBA00044969"/>
    </source>
</evidence>
<dbReference type="InterPro" id="IPR036185">
    <property type="entry name" value="DNA_heli_DnaB-like_N_sf"/>
</dbReference>
<dbReference type="GO" id="GO:0006260">
    <property type="term" value="P:DNA replication"/>
    <property type="evidence" value="ECO:0007669"/>
    <property type="project" value="UniProtKB-KW"/>
</dbReference>
<evidence type="ECO:0000256" key="5">
    <source>
        <dbReference type="ARBA" id="ARBA00022806"/>
    </source>
</evidence>
<keyword evidence="6" id="KW-0067">ATP-binding</keyword>
<dbReference type="GO" id="GO:0005829">
    <property type="term" value="C:cytosol"/>
    <property type="evidence" value="ECO:0007669"/>
    <property type="project" value="TreeGrafter"/>
</dbReference>
<evidence type="ECO:0000256" key="6">
    <source>
        <dbReference type="ARBA" id="ARBA00022840"/>
    </source>
</evidence>
<keyword evidence="2" id="KW-0235">DNA replication</keyword>
<evidence type="ECO:0000256" key="2">
    <source>
        <dbReference type="ARBA" id="ARBA00022705"/>
    </source>
</evidence>
<comment type="similarity">
    <text evidence="1">Belongs to the helicase family. DnaB subfamily.</text>
</comment>
<dbReference type="EMBL" id="QQXL01000001">
    <property type="protein sequence ID" value="RKW71768.1"/>
    <property type="molecule type" value="Genomic_DNA"/>
</dbReference>
<dbReference type="RefSeq" id="WP_121484031.1">
    <property type="nucleotide sequence ID" value="NZ_QQXL01000001.1"/>
</dbReference>